<organism evidence="2 3">
    <name type="scientific">Scytonema millei VB511283</name>
    <dbReference type="NCBI Taxonomy" id="1245923"/>
    <lineage>
        <taxon>Bacteria</taxon>
        <taxon>Bacillati</taxon>
        <taxon>Cyanobacteriota</taxon>
        <taxon>Cyanophyceae</taxon>
        <taxon>Nostocales</taxon>
        <taxon>Scytonemataceae</taxon>
        <taxon>Scytonema</taxon>
    </lineage>
</organism>
<keyword evidence="1" id="KW-0732">Signal</keyword>
<name>A0A9X5E5X7_9CYAN</name>
<reference evidence="2 3" key="1">
    <citation type="journal article" date="2015" name="Genome Announc.">
        <title>Draft Genome Sequence of the Terrestrial Cyanobacterium Scytonema millei VB511283, Isolated from Eastern India.</title>
        <authorList>
            <person name="Sen D."/>
            <person name="Chandrababunaidu M.M."/>
            <person name="Singh D."/>
            <person name="Sanghi N."/>
            <person name="Ghorai A."/>
            <person name="Mishra G.P."/>
            <person name="Madduluri M."/>
            <person name="Adhikary S.P."/>
            <person name="Tripathy S."/>
        </authorList>
    </citation>
    <scope>NUCLEOTIDE SEQUENCE [LARGE SCALE GENOMIC DNA]</scope>
    <source>
        <strain evidence="2 3">VB511283</strain>
    </source>
</reference>
<comment type="caution">
    <text evidence="2">The sequence shown here is derived from an EMBL/GenBank/DDBJ whole genome shotgun (WGS) entry which is preliminary data.</text>
</comment>
<protein>
    <submittedName>
        <fullName evidence="2">Uncharacterized protein</fullName>
    </submittedName>
</protein>
<proteinExistence type="predicted"/>
<dbReference type="EMBL" id="JTJC03000004">
    <property type="protein sequence ID" value="NHC35960.1"/>
    <property type="molecule type" value="Genomic_DNA"/>
</dbReference>
<dbReference type="Proteomes" id="UP000031532">
    <property type="component" value="Unassembled WGS sequence"/>
</dbReference>
<sequence>MKTKLYGLLAVFILLPNQIALASHPANTTTKKDESVDKAKPFLVTQAQRPVHRAVEQRWSKQVTPNSKDKACVGCNFDTGAFNINSPSRRNPHPSAFSGTWSRTNDPHLNNLSFDTINSSIREWFTSSQGEATMKAVMSGFGNYTIHRDRF</sequence>
<evidence type="ECO:0000313" key="2">
    <source>
        <dbReference type="EMBL" id="NHC35960.1"/>
    </source>
</evidence>
<accession>A0A9X5E5X7</accession>
<keyword evidence="3" id="KW-1185">Reference proteome</keyword>
<evidence type="ECO:0000313" key="3">
    <source>
        <dbReference type="Proteomes" id="UP000031532"/>
    </source>
</evidence>
<dbReference type="AlphaFoldDB" id="A0A9X5E5X7"/>
<gene>
    <name evidence="2" type="ORF">QH73_0015075</name>
</gene>
<feature type="signal peptide" evidence="1">
    <location>
        <begin position="1"/>
        <end position="22"/>
    </location>
</feature>
<feature type="chain" id="PRO_5040787027" evidence="1">
    <location>
        <begin position="23"/>
        <end position="151"/>
    </location>
</feature>
<evidence type="ECO:0000256" key="1">
    <source>
        <dbReference type="SAM" id="SignalP"/>
    </source>
</evidence>
<dbReference type="RefSeq" id="WP_132867107.1">
    <property type="nucleotide sequence ID" value="NZ_JTJC03000004.1"/>
</dbReference>